<dbReference type="InterPro" id="IPR001647">
    <property type="entry name" value="HTH_TetR"/>
</dbReference>
<keyword evidence="5" id="KW-1185">Reference proteome</keyword>
<evidence type="ECO:0000256" key="2">
    <source>
        <dbReference type="PROSITE-ProRule" id="PRU00335"/>
    </source>
</evidence>
<feature type="DNA-binding region" description="H-T-H motif" evidence="2">
    <location>
        <begin position="32"/>
        <end position="51"/>
    </location>
</feature>
<dbReference type="RefSeq" id="WP_053604830.1">
    <property type="nucleotide sequence ID" value="NZ_CP012600.1"/>
</dbReference>
<dbReference type="SUPFAM" id="SSF46689">
    <property type="entry name" value="Homeodomain-like"/>
    <property type="match status" value="1"/>
</dbReference>
<sequence length="223" mass="26192">MNNKEIQKSRMWKYFVDATAEIIQEEGIEKVTIRKVADRAGYNSATIYNYFSEVSHLIFFASMKFLKTYTDDVAKYMEKGKNPIEKYVLAWECFCTHSFKQPKIFQAVFIMDLGDHPENMLANYYKIFPNDLINIPDELKPILFKRNVSKRGRSVLEIAMKEGYIKEESIDAVNEMTILIWQGMFTNILNHRSSYEPEEAVRITMKYISDIVRNVDALEFKNT</sequence>
<dbReference type="InterPro" id="IPR009057">
    <property type="entry name" value="Homeodomain-like_sf"/>
</dbReference>
<reference evidence="5" key="1">
    <citation type="submission" date="2015-08" db="EMBL/GenBank/DDBJ databases">
        <title>Genome sequencing project for genomic taxonomy and phylogenomics of Bacillus-like bacteria.</title>
        <authorList>
            <person name="Liu B."/>
            <person name="Wang J."/>
            <person name="Zhu Y."/>
            <person name="Liu G."/>
            <person name="Chen Q."/>
            <person name="Chen Z."/>
            <person name="Lan J."/>
            <person name="Che J."/>
            <person name="Ge C."/>
            <person name="Shi H."/>
            <person name="Pan Z."/>
            <person name="Liu X."/>
        </authorList>
    </citation>
    <scope>NUCLEOTIDE SEQUENCE [LARGE SCALE GENOMIC DNA]</scope>
    <source>
        <strain evidence="5">FJAT-4402</strain>
    </source>
</reference>
<dbReference type="EMBL" id="CP012600">
    <property type="protein sequence ID" value="ALC83004.1"/>
    <property type="molecule type" value="Genomic_DNA"/>
</dbReference>
<evidence type="ECO:0000313" key="5">
    <source>
        <dbReference type="Proteomes" id="UP000067625"/>
    </source>
</evidence>
<dbReference type="Pfam" id="PF00440">
    <property type="entry name" value="TetR_N"/>
    <property type="match status" value="1"/>
</dbReference>
<keyword evidence="1 2" id="KW-0238">DNA-binding</keyword>
<dbReference type="PATRIC" id="fig|1441095.3.peg.3659"/>
<gene>
    <name evidence="4" type="ORF">AM592_16535</name>
</gene>
<dbReference type="OrthoDB" id="5366068at2"/>
<organism evidence="4 5">
    <name type="scientific">Bacillus gobiensis</name>
    <dbReference type="NCBI Taxonomy" id="1441095"/>
    <lineage>
        <taxon>Bacteria</taxon>
        <taxon>Bacillati</taxon>
        <taxon>Bacillota</taxon>
        <taxon>Bacilli</taxon>
        <taxon>Bacillales</taxon>
        <taxon>Bacillaceae</taxon>
        <taxon>Bacillus</taxon>
    </lineage>
</organism>
<dbReference type="PROSITE" id="PS50977">
    <property type="entry name" value="HTH_TETR_2"/>
    <property type="match status" value="1"/>
</dbReference>
<dbReference type="AlphaFoldDB" id="A0A0M4FLN4"/>
<name>A0A0M4FLN4_9BACI</name>
<dbReference type="GO" id="GO:0003677">
    <property type="term" value="F:DNA binding"/>
    <property type="evidence" value="ECO:0007669"/>
    <property type="project" value="UniProtKB-UniRule"/>
</dbReference>
<evidence type="ECO:0000259" key="3">
    <source>
        <dbReference type="PROSITE" id="PS50977"/>
    </source>
</evidence>
<dbReference type="Gene3D" id="1.10.357.10">
    <property type="entry name" value="Tetracycline Repressor, domain 2"/>
    <property type="match status" value="1"/>
</dbReference>
<evidence type="ECO:0000256" key="1">
    <source>
        <dbReference type="ARBA" id="ARBA00023125"/>
    </source>
</evidence>
<proteinExistence type="predicted"/>
<evidence type="ECO:0000313" key="4">
    <source>
        <dbReference type="EMBL" id="ALC83004.1"/>
    </source>
</evidence>
<feature type="domain" description="HTH tetR-type" evidence="3">
    <location>
        <begin position="9"/>
        <end position="69"/>
    </location>
</feature>
<reference evidence="4 5" key="2">
    <citation type="journal article" date="2016" name="Int. J. Syst. Evol. Microbiol.">
        <title>Bacillus gobiensis sp. nov., isolated from a soil sample.</title>
        <authorList>
            <person name="Liu B."/>
            <person name="Liu G.H."/>
            <person name="Cetin S."/>
            <person name="Schumann P."/>
            <person name="Pan Z.Z."/>
            <person name="Chen Q.Q."/>
        </authorList>
    </citation>
    <scope>NUCLEOTIDE SEQUENCE [LARGE SCALE GENOMIC DNA]</scope>
    <source>
        <strain evidence="4 5">FJAT-4402</strain>
    </source>
</reference>
<protein>
    <submittedName>
        <fullName evidence="4">TetR family transcriptional regulator</fullName>
    </submittedName>
</protein>
<dbReference type="Proteomes" id="UP000067625">
    <property type="component" value="Chromosome"/>
</dbReference>
<accession>A0A0M4FLN4</accession>